<evidence type="ECO:0000256" key="1">
    <source>
        <dbReference type="ARBA" id="ARBA00009922"/>
    </source>
</evidence>
<evidence type="ECO:0000313" key="16">
    <source>
        <dbReference type="Proteomes" id="UP000241986"/>
    </source>
</evidence>
<evidence type="ECO:0000256" key="3">
    <source>
        <dbReference type="ARBA" id="ARBA00022801"/>
    </source>
</evidence>
<evidence type="ECO:0000256" key="5">
    <source>
        <dbReference type="ARBA" id="ARBA00022840"/>
    </source>
</evidence>
<organism evidence="15 16">
    <name type="scientific">Aeromonas veronii</name>
    <dbReference type="NCBI Taxonomy" id="654"/>
    <lineage>
        <taxon>Bacteria</taxon>
        <taxon>Pseudomonadati</taxon>
        <taxon>Pseudomonadota</taxon>
        <taxon>Gammaproteobacteria</taxon>
        <taxon>Aeromonadales</taxon>
        <taxon>Aeromonadaceae</taxon>
        <taxon>Aeromonas</taxon>
    </lineage>
</organism>
<protein>
    <recommendedName>
        <fullName evidence="9">DNA 3'-5' helicase</fullName>
        <ecNumber evidence="9">5.6.2.4</ecNumber>
    </recommendedName>
    <alternativeName>
        <fullName evidence="10">DNA 3'-5' helicase II</fullName>
    </alternativeName>
</protein>
<dbReference type="InterPro" id="IPR013986">
    <property type="entry name" value="DExx_box_DNA_helicase_dom_sf"/>
</dbReference>
<proteinExistence type="inferred from homology"/>
<dbReference type="PANTHER" id="PTHR11070">
    <property type="entry name" value="UVRD / RECB / PCRA DNA HELICASE FAMILY MEMBER"/>
    <property type="match status" value="1"/>
</dbReference>
<name>A0A2T4N0L9_AERVE</name>
<dbReference type="GO" id="GO:0043138">
    <property type="term" value="F:3'-5' DNA helicase activity"/>
    <property type="evidence" value="ECO:0007669"/>
    <property type="project" value="UniProtKB-EC"/>
</dbReference>
<dbReference type="PROSITE" id="PS51217">
    <property type="entry name" value="UVRD_HELICASE_CTER"/>
    <property type="match status" value="1"/>
</dbReference>
<evidence type="ECO:0000313" key="15">
    <source>
        <dbReference type="EMBL" id="PTH80378.1"/>
    </source>
</evidence>
<evidence type="ECO:0000256" key="2">
    <source>
        <dbReference type="ARBA" id="ARBA00022741"/>
    </source>
</evidence>
<dbReference type="InterPro" id="IPR027417">
    <property type="entry name" value="P-loop_NTPase"/>
</dbReference>
<accession>A0A2T4N0L9</accession>
<evidence type="ECO:0000256" key="8">
    <source>
        <dbReference type="ARBA" id="ARBA00034617"/>
    </source>
</evidence>
<dbReference type="InterPro" id="IPR014017">
    <property type="entry name" value="DNA_helicase_UvrD-like_C"/>
</dbReference>
<keyword evidence="6" id="KW-0238">DNA-binding</keyword>
<feature type="domain" description="UvrD-like helicase ATP-binding" evidence="13">
    <location>
        <begin position="14"/>
        <end position="300"/>
    </location>
</feature>
<dbReference type="InterPro" id="IPR000212">
    <property type="entry name" value="DNA_helicase_UvrD/REP"/>
</dbReference>
<dbReference type="EC" id="5.6.2.4" evidence="9"/>
<reference evidence="15 16" key="1">
    <citation type="submission" date="2018-03" db="EMBL/GenBank/DDBJ databases">
        <title>Aeromonas veronii whole genome sequencing and analysis.</title>
        <authorList>
            <person name="Xie H."/>
            <person name="Liu T."/>
            <person name="Wang K."/>
        </authorList>
    </citation>
    <scope>NUCLEOTIDE SEQUENCE [LARGE SCALE GENOMIC DNA]</scope>
    <source>
        <strain evidence="15 16">XH.VA.1</strain>
    </source>
</reference>
<comment type="similarity">
    <text evidence="1">Belongs to the helicase family. UvrD subfamily.</text>
</comment>
<comment type="catalytic activity">
    <reaction evidence="8">
        <text>Couples ATP hydrolysis with the unwinding of duplex DNA by translocating in the 3'-5' direction.</text>
        <dbReference type="EC" id="5.6.2.4"/>
    </reaction>
</comment>
<evidence type="ECO:0000259" key="14">
    <source>
        <dbReference type="PROSITE" id="PS51217"/>
    </source>
</evidence>
<feature type="domain" description="UvrD-like helicase C-terminal" evidence="14">
    <location>
        <begin position="305"/>
        <end position="554"/>
    </location>
</feature>
<keyword evidence="2 12" id="KW-0547">Nucleotide-binding</keyword>
<dbReference type="PROSITE" id="PS51198">
    <property type="entry name" value="UVRD_HELICASE_ATP_BIND"/>
    <property type="match status" value="1"/>
</dbReference>
<dbReference type="InterPro" id="IPR014016">
    <property type="entry name" value="UvrD-like_ATP-bd"/>
</dbReference>
<dbReference type="Gene3D" id="1.10.486.10">
    <property type="entry name" value="PCRA, domain 4"/>
    <property type="match status" value="1"/>
</dbReference>
<dbReference type="Pfam" id="PF00580">
    <property type="entry name" value="UvrD-helicase"/>
    <property type="match status" value="1"/>
</dbReference>
<dbReference type="EMBL" id="PZKL01000035">
    <property type="protein sequence ID" value="PTH80378.1"/>
    <property type="molecule type" value="Genomic_DNA"/>
</dbReference>
<evidence type="ECO:0000256" key="10">
    <source>
        <dbReference type="ARBA" id="ARBA00034923"/>
    </source>
</evidence>
<feature type="binding site" evidence="12">
    <location>
        <begin position="35"/>
        <end position="42"/>
    </location>
    <ligand>
        <name>ATP</name>
        <dbReference type="ChEBI" id="CHEBI:30616"/>
    </ligand>
</feature>
<dbReference type="GO" id="GO:0016887">
    <property type="term" value="F:ATP hydrolysis activity"/>
    <property type="evidence" value="ECO:0007669"/>
    <property type="project" value="RHEA"/>
</dbReference>
<evidence type="ECO:0000259" key="13">
    <source>
        <dbReference type="PROSITE" id="PS51198"/>
    </source>
</evidence>
<gene>
    <name evidence="15" type="ORF">DAA48_14285</name>
</gene>
<comment type="catalytic activity">
    <reaction evidence="11">
        <text>ATP + H2O = ADP + phosphate + H(+)</text>
        <dbReference type="Rhea" id="RHEA:13065"/>
        <dbReference type="ChEBI" id="CHEBI:15377"/>
        <dbReference type="ChEBI" id="CHEBI:15378"/>
        <dbReference type="ChEBI" id="CHEBI:30616"/>
        <dbReference type="ChEBI" id="CHEBI:43474"/>
        <dbReference type="ChEBI" id="CHEBI:456216"/>
        <dbReference type="EC" id="5.6.2.4"/>
    </reaction>
</comment>
<dbReference type="Proteomes" id="UP000241986">
    <property type="component" value="Unassembled WGS sequence"/>
</dbReference>
<dbReference type="Pfam" id="PF13361">
    <property type="entry name" value="UvrD_C"/>
    <property type="match status" value="1"/>
</dbReference>
<dbReference type="Gene3D" id="1.10.10.160">
    <property type="match status" value="1"/>
</dbReference>
<evidence type="ECO:0000256" key="9">
    <source>
        <dbReference type="ARBA" id="ARBA00034808"/>
    </source>
</evidence>
<dbReference type="RefSeq" id="WP_107683721.1">
    <property type="nucleotide sequence ID" value="NZ_CP110364.1"/>
</dbReference>
<dbReference type="CDD" id="cd17932">
    <property type="entry name" value="DEXQc_UvrD"/>
    <property type="match status" value="1"/>
</dbReference>
<keyword evidence="5 12" id="KW-0067">ATP-binding</keyword>
<keyword evidence="4 12" id="KW-0347">Helicase</keyword>
<dbReference type="Gene3D" id="3.40.50.300">
    <property type="entry name" value="P-loop containing nucleotide triphosphate hydrolases"/>
    <property type="match status" value="2"/>
</dbReference>
<dbReference type="GO" id="GO:0000725">
    <property type="term" value="P:recombinational repair"/>
    <property type="evidence" value="ECO:0007669"/>
    <property type="project" value="TreeGrafter"/>
</dbReference>
<comment type="caution">
    <text evidence="15">The sequence shown here is derived from an EMBL/GenBank/DDBJ whole genome shotgun (WGS) entry which is preliminary data.</text>
</comment>
<evidence type="ECO:0000256" key="6">
    <source>
        <dbReference type="ARBA" id="ARBA00023125"/>
    </source>
</evidence>
<evidence type="ECO:0000256" key="7">
    <source>
        <dbReference type="ARBA" id="ARBA00023235"/>
    </source>
</evidence>
<evidence type="ECO:0000256" key="12">
    <source>
        <dbReference type="PROSITE-ProRule" id="PRU00560"/>
    </source>
</evidence>
<evidence type="ECO:0000256" key="11">
    <source>
        <dbReference type="ARBA" id="ARBA00048988"/>
    </source>
</evidence>
<dbReference type="GO" id="GO:0005524">
    <property type="term" value="F:ATP binding"/>
    <property type="evidence" value="ECO:0007669"/>
    <property type="project" value="UniProtKB-UniRule"/>
</dbReference>
<keyword evidence="7" id="KW-0413">Isomerase</keyword>
<dbReference type="SUPFAM" id="SSF52540">
    <property type="entry name" value="P-loop containing nucleoside triphosphate hydrolases"/>
    <property type="match status" value="1"/>
</dbReference>
<dbReference type="GO" id="GO:0003677">
    <property type="term" value="F:DNA binding"/>
    <property type="evidence" value="ECO:0007669"/>
    <property type="project" value="UniProtKB-KW"/>
</dbReference>
<keyword evidence="3 12" id="KW-0378">Hydrolase</keyword>
<sequence length="630" mass="70700">MALIRPENWRPRGIEDLEPAAWRALRHEGSACVVAGPGAGKTEFLAQRAAYLLETGICPAPYRVLAISFKSDAAENLAARVRKRCQPDFADRFTSLTFDSFTKGLVDRFLAAIPVAWRPTRPYDVAFPTRRQVEQSIVRARQNAAVQWQATIGGYTSETFESHKVGAYRLPIARNAPHSAEEFAIHHWWREQLERQPNSGLTFVSLNRLAELLLRSNPHIRRALQHTYPFVFVDEFQDTTYAQYDFLLSAFSGSDIAVTGVGDDKQRIMTWAGARTDSFNRFSEDFGAVRIPLLFNFRSSPDLVRIQQVVARALDPDAPQAEAQALRRVDGDVAQVWNSRSRNQETTHLARWIVNDMANRALSSRDYAILVKQRADDFEAELAPAFAQVGLRIRNESHALGQTTLQDLLSDDFAKIAIGLLRLGASRRAPAAWQLVSSALWVIRAIAPDDELGSMRIETELSRFIATLRADMAHCPPSVANANVFANRVVEFLDLAALRRTYIEYASSDLLNIMEEAFHLHLAASSDAADWIGCLDAFEGIDQIPMMTVHKSKGLEYDTIVFVGLDDQAWWAHRPGNLEGLATFFVALSRAKQRAIFAFCQERGQRQRIAELYRLLTDAGVPEVLVPHPV</sequence>
<dbReference type="PANTHER" id="PTHR11070:SF2">
    <property type="entry name" value="ATP-DEPENDENT DNA HELICASE SRS2"/>
    <property type="match status" value="1"/>
</dbReference>
<dbReference type="AlphaFoldDB" id="A0A2T4N0L9"/>
<evidence type="ECO:0000256" key="4">
    <source>
        <dbReference type="ARBA" id="ARBA00022806"/>
    </source>
</evidence>